<comment type="caution">
    <text evidence="1">The sequence shown here is derived from an EMBL/GenBank/DDBJ whole genome shotgun (WGS) entry which is preliminary data.</text>
</comment>
<dbReference type="OrthoDB" id="3674944at2759"/>
<evidence type="ECO:0000313" key="1">
    <source>
        <dbReference type="EMBL" id="EKG22345.1"/>
    </source>
</evidence>
<dbReference type="EMBL" id="AHHD01000014">
    <property type="protein sequence ID" value="EKG22345.1"/>
    <property type="molecule type" value="Genomic_DNA"/>
</dbReference>
<proteinExistence type="predicted"/>
<name>K2T0C2_MACPH</name>
<protein>
    <submittedName>
        <fullName evidence="1">Uncharacterized protein</fullName>
    </submittedName>
</protein>
<dbReference type="HOGENOM" id="CLU_1468432_0_0_1"/>
<reference evidence="1 2" key="1">
    <citation type="journal article" date="2012" name="BMC Genomics">
        <title>Tools to kill: Genome of one of the most destructive plant pathogenic fungi Macrophomina phaseolina.</title>
        <authorList>
            <person name="Islam M.S."/>
            <person name="Haque M.S."/>
            <person name="Islam M.M."/>
            <person name="Emdad E.M."/>
            <person name="Halim A."/>
            <person name="Hossen Q.M.M."/>
            <person name="Hossain M.Z."/>
            <person name="Ahmed B."/>
            <person name="Rahim S."/>
            <person name="Rahman M.S."/>
            <person name="Alam M.M."/>
            <person name="Hou S."/>
            <person name="Wan X."/>
            <person name="Saito J.A."/>
            <person name="Alam M."/>
        </authorList>
    </citation>
    <scope>NUCLEOTIDE SEQUENCE [LARGE SCALE GENOMIC DNA]</scope>
    <source>
        <strain evidence="1 2">MS6</strain>
    </source>
</reference>
<organism evidence="1 2">
    <name type="scientific">Macrophomina phaseolina (strain MS6)</name>
    <name type="common">Charcoal rot fungus</name>
    <dbReference type="NCBI Taxonomy" id="1126212"/>
    <lineage>
        <taxon>Eukaryota</taxon>
        <taxon>Fungi</taxon>
        <taxon>Dikarya</taxon>
        <taxon>Ascomycota</taxon>
        <taxon>Pezizomycotina</taxon>
        <taxon>Dothideomycetes</taxon>
        <taxon>Dothideomycetes incertae sedis</taxon>
        <taxon>Botryosphaeriales</taxon>
        <taxon>Botryosphaeriaceae</taxon>
        <taxon>Macrophomina</taxon>
    </lineage>
</organism>
<dbReference type="Proteomes" id="UP000007129">
    <property type="component" value="Unassembled WGS sequence"/>
</dbReference>
<dbReference type="VEuPathDB" id="FungiDB:MPH_00325"/>
<evidence type="ECO:0000313" key="2">
    <source>
        <dbReference type="Proteomes" id="UP000007129"/>
    </source>
</evidence>
<sequence length="184" mass="20739">MRTRYEMPQGKHDSTIMAPHPRRFRCSGILAQTIDGANWWRLAWRRASREIRLVLAGLRRRRNTCLSGIKRFSSHSNVSQTPLVISSHIKMKFFGVLLSATAFLLPSVLADSHGLCACQYKTDGNLFDDATEQCCNEWGGSLTDVPAAGGIRFAGKYCQKKNLDGDAWYNCCNNWKAYDSACPW</sequence>
<accession>K2T0C2</accession>
<dbReference type="AlphaFoldDB" id="K2T0C2"/>
<dbReference type="InParanoid" id="K2T0C2"/>
<gene>
    <name evidence="1" type="ORF">MPH_00325</name>
</gene>